<comment type="caution">
    <text evidence="1">The sequence shown here is derived from an EMBL/GenBank/DDBJ whole genome shotgun (WGS) entry which is preliminary data.</text>
</comment>
<sequence>MVGSSVSTKPEILEGPSEPAMLMMKFPLHSKLPSVPELKAKFVRFGHLYESATRVFQNSSTAKVVFKNKSSAEAAYNHAVLNRTFLGNIKVNYRLQVLNVSAPELPESGESSKRLRKDLLNQRLEQFSSCLCTQVSP</sequence>
<name>A0ACC0GWP4_9ERIC</name>
<protein>
    <submittedName>
        <fullName evidence="1">Uncharacterized protein</fullName>
    </submittedName>
</protein>
<organism evidence="1 2">
    <name type="scientific">Camellia lanceoleosa</name>
    <dbReference type="NCBI Taxonomy" id="1840588"/>
    <lineage>
        <taxon>Eukaryota</taxon>
        <taxon>Viridiplantae</taxon>
        <taxon>Streptophyta</taxon>
        <taxon>Embryophyta</taxon>
        <taxon>Tracheophyta</taxon>
        <taxon>Spermatophyta</taxon>
        <taxon>Magnoliopsida</taxon>
        <taxon>eudicotyledons</taxon>
        <taxon>Gunneridae</taxon>
        <taxon>Pentapetalae</taxon>
        <taxon>asterids</taxon>
        <taxon>Ericales</taxon>
        <taxon>Theaceae</taxon>
        <taxon>Camellia</taxon>
    </lineage>
</organism>
<dbReference type="Proteomes" id="UP001060215">
    <property type="component" value="Chromosome 9"/>
</dbReference>
<evidence type="ECO:0000313" key="1">
    <source>
        <dbReference type="EMBL" id="KAI8004972.1"/>
    </source>
</evidence>
<keyword evidence="2" id="KW-1185">Reference proteome</keyword>
<gene>
    <name evidence="1" type="ORF">LOK49_LG08G03188</name>
</gene>
<dbReference type="EMBL" id="CM045766">
    <property type="protein sequence ID" value="KAI8004972.1"/>
    <property type="molecule type" value="Genomic_DNA"/>
</dbReference>
<evidence type="ECO:0000313" key="2">
    <source>
        <dbReference type="Proteomes" id="UP001060215"/>
    </source>
</evidence>
<accession>A0ACC0GWP4</accession>
<proteinExistence type="predicted"/>
<reference evidence="1 2" key="1">
    <citation type="journal article" date="2022" name="Plant J.">
        <title>Chromosome-level genome of Camellia lanceoleosa provides a valuable resource for understanding genome evolution and self-incompatibility.</title>
        <authorList>
            <person name="Gong W."/>
            <person name="Xiao S."/>
            <person name="Wang L."/>
            <person name="Liao Z."/>
            <person name="Chang Y."/>
            <person name="Mo W."/>
            <person name="Hu G."/>
            <person name="Li W."/>
            <person name="Zhao G."/>
            <person name="Zhu H."/>
            <person name="Hu X."/>
            <person name="Ji K."/>
            <person name="Xiang X."/>
            <person name="Song Q."/>
            <person name="Yuan D."/>
            <person name="Jin S."/>
            <person name="Zhang L."/>
        </authorList>
    </citation>
    <scope>NUCLEOTIDE SEQUENCE [LARGE SCALE GENOMIC DNA]</scope>
    <source>
        <strain evidence="1">SQ_2022a</strain>
    </source>
</reference>